<evidence type="ECO:0000256" key="1">
    <source>
        <dbReference type="SAM" id="Phobius"/>
    </source>
</evidence>
<protein>
    <recommendedName>
        <fullName evidence="4">DUF3040 domain-containing protein</fullName>
    </recommendedName>
</protein>
<dbReference type="Proteomes" id="UP000078596">
    <property type="component" value="Chromosome"/>
</dbReference>
<evidence type="ECO:0000313" key="2">
    <source>
        <dbReference type="EMBL" id="ANJ66635.1"/>
    </source>
</evidence>
<sequence>MNDELDRLLARDLLNVPDDFERTVMARIRELPDPAARVPARPSPKATHWLAGLALAGGAAVGLLQLLGFVFGIWMATSAN</sequence>
<organism evidence="2 3">
    <name type="scientific">Halothiobacillus diazotrophicus</name>
    <dbReference type="NCBI Taxonomy" id="1860122"/>
    <lineage>
        <taxon>Bacteria</taxon>
        <taxon>Pseudomonadati</taxon>
        <taxon>Pseudomonadota</taxon>
        <taxon>Gammaproteobacteria</taxon>
        <taxon>Chromatiales</taxon>
        <taxon>Halothiobacillaceae</taxon>
        <taxon>Halothiobacillus</taxon>
    </lineage>
</organism>
<keyword evidence="1" id="KW-0472">Membrane</keyword>
<keyword evidence="1" id="KW-0812">Transmembrane</keyword>
<name>A0A191ZFJ8_9GAMM</name>
<proteinExistence type="predicted"/>
<accession>A0A191ZFJ8</accession>
<keyword evidence="1" id="KW-1133">Transmembrane helix</keyword>
<evidence type="ECO:0008006" key="4">
    <source>
        <dbReference type="Google" id="ProtNLM"/>
    </source>
</evidence>
<keyword evidence="3" id="KW-1185">Reference proteome</keyword>
<feature type="transmembrane region" description="Helical" evidence="1">
    <location>
        <begin position="49"/>
        <end position="74"/>
    </location>
</feature>
<dbReference type="RefSeq" id="WP_066098854.1">
    <property type="nucleotide sequence ID" value="NZ_CP016027.1"/>
</dbReference>
<gene>
    <name evidence="2" type="ORF">A9404_03900</name>
</gene>
<evidence type="ECO:0000313" key="3">
    <source>
        <dbReference type="Proteomes" id="UP000078596"/>
    </source>
</evidence>
<dbReference type="EMBL" id="CP016027">
    <property type="protein sequence ID" value="ANJ66635.1"/>
    <property type="molecule type" value="Genomic_DNA"/>
</dbReference>
<dbReference type="KEGG" id="haz:A9404_03900"/>
<dbReference type="STRING" id="1860122.A9404_03900"/>
<dbReference type="AlphaFoldDB" id="A0A191ZFJ8"/>
<reference evidence="2 3" key="1">
    <citation type="submission" date="2016-06" db="EMBL/GenBank/DDBJ databases">
        <title>Insight into the functional genes involving in sulfur oxidation in Pearl River water.</title>
        <authorList>
            <person name="Luo J."/>
            <person name="Tan X."/>
            <person name="Lin W."/>
        </authorList>
    </citation>
    <scope>NUCLEOTIDE SEQUENCE [LARGE SCALE GENOMIC DNA]</scope>
    <source>
        <strain evidence="2 3">LS2</strain>
    </source>
</reference>